<dbReference type="Proteomes" id="UP000242146">
    <property type="component" value="Unassembled WGS sequence"/>
</dbReference>
<comment type="caution">
    <text evidence="2">The sequence shown here is derived from an EMBL/GenBank/DDBJ whole genome shotgun (WGS) entry which is preliminary data.</text>
</comment>
<dbReference type="SMART" id="SM00174">
    <property type="entry name" value="RHO"/>
    <property type="match status" value="1"/>
</dbReference>
<organism evidence="2 3">
    <name type="scientific">Hesseltinella vesiculosa</name>
    <dbReference type="NCBI Taxonomy" id="101127"/>
    <lineage>
        <taxon>Eukaryota</taxon>
        <taxon>Fungi</taxon>
        <taxon>Fungi incertae sedis</taxon>
        <taxon>Mucoromycota</taxon>
        <taxon>Mucoromycotina</taxon>
        <taxon>Mucoromycetes</taxon>
        <taxon>Mucorales</taxon>
        <taxon>Cunninghamellaceae</taxon>
        <taxon>Hesseltinella</taxon>
    </lineage>
</organism>
<dbReference type="PROSITE" id="PS51421">
    <property type="entry name" value="RAS"/>
    <property type="match status" value="1"/>
</dbReference>
<dbReference type="GO" id="GO:0005525">
    <property type="term" value="F:GTP binding"/>
    <property type="evidence" value="ECO:0007669"/>
    <property type="project" value="InterPro"/>
</dbReference>
<dbReference type="InterPro" id="IPR005225">
    <property type="entry name" value="Small_GTP-bd"/>
</dbReference>
<dbReference type="Pfam" id="PF00071">
    <property type="entry name" value="Ras"/>
    <property type="match status" value="1"/>
</dbReference>
<protein>
    <submittedName>
        <fullName evidence="2">P-loop containing nucleoside triphosphate hydrolase protein</fullName>
    </submittedName>
</protein>
<evidence type="ECO:0000256" key="1">
    <source>
        <dbReference type="ARBA" id="ARBA00006270"/>
    </source>
</evidence>
<evidence type="ECO:0000313" key="2">
    <source>
        <dbReference type="EMBL" id="ORX44279.1"/>
    </source>
</evidence>
<dbReference type="InterPro" id="IPR027417">
    <property type="entry name" value="P-loop_NTPase"/>
</dbReference>
<dbReference type="PANTHER" id="PTHR47979">
    <property type="entry name" value="DRAB11-RELATED"/>
    <property type="match status" value="1"/>
</dbReference>
<keyword evidence="3" id="KW-1185">Reference proteome</keyword>
<dbReference type="EMBL" id="MCGT01000049">
    <property type="protein sequence ID" value="ORX44279.1"/>
    <property type="molecule type" value="Genomic_DNA"/>
</dbReference>
<reference evidence="2 3" key="1">
    <citation type="submission" date="2016-07" db="EMBL/GenBank/DDBJ databases">
        <title>Pervasive Adenine N6-methylation of Active Genes in Fungi.</title>
        <authorList>
            <consortium name="DOE Joint Genome Institute"/>
            <person name="Mondo S.J."/>
            <person name="Dannebaum R.O."/>
            <person name="Kuo R.C."/>
            <person name="Labutti K."/>
            <person name="Haridas S."/>
            <person name="Kuo A."/>
            <person name="Salamov A."/>
            <person name="Ahrendt S.R."/>
            <person name="Lipzen A."/>
            <person name="Sullivan W."/>
            <person name="Andreopoulos W.B."/>
            <person name="Clum A."/>
            <person name="Lindquist E."/>
            <person name="Daum C."/>
            <person name="Ramamoorthy G.K."/>
            <person name="Gryganskyi A."/>
            <person name="Culley D."/>
            <person name="Magnuson J.K."/>
            <person name="James T.Y."/>
            <person name="O'Malley M.A."/>
            <person name="Stajich J.E."/>
            <person name="Spatafora J.W."/>
            <person name="Visel A."/>
            <person name="Grigoriev I.V."/>
        </authorList>
    </citation>
    <scope>NUCLEOTIDE SEQUENCE [LARGE SCALE GENOMIC DNA]</scope>
    <source>
        <strain evidence="2 3">NRRL 3301</strain>
    </source>
</reference>
<name>A0A1X2G415_9FUNG</name>
<evidence type="ECO:0000313" key="3">
    <source>
        <dbReference type="Proteomes" id="UP000242146"/>
    </source>
</evidence>
<dbReference type="AlphaFoldDB" id="A0A1X2G415"/>
<dbReference type="SMART" id="SM00175">
    <property type="entry name" value="RAB"/>
    <property type="match status" value="1"/>
</dbReference>
<dbReference type="CDD" id="cd00154">
    <property type="entry name" value="Rab"/>
    <property type="match status" value="1"/>
</dbReference>
<dbReference type="NCBIfam" id="TIGR00231">
    <property type="entry name" value="small_GTP"/>
    <property type="match status" value="1"/>
</dbReference>
<dbReference type="STRING" id="101127.A0A1X2G415"/>
<sequence length="226" mass="25737">MDTKGCDYLFKVVLAGDATVGKSSLRLRLTENQFDPEITSTERVEFGEKVQTIGKAKTGNQPDVADCFENLPYLDFCRAKTWLWDVPTQETEGNLLPYFRDTSAIVLVYDITQRNTFENVGDTLNKIRTCGMIKATTPVLLVGNKMDLADSHRQVTMQEGYDLARQEGCIFAESSAKTGFNVKNAYRHLLQDMIDNERQKQYLSEKDDYVRLYDKGPSLCFTWCCC</sequence>
<keyword evidence="2" id="KW-0378">Hydrolase</keyword>
<dbReference type="InterPro" id="IPR001806">
    <property type="entry name" value="Small_GTPase"/>
</dbReference>
<accession>A0A1X2G415</accession>
<dbReference type="Gene3D" id="3.40.50.300">
    <property type="entry name" value="P-loop containing nucleotide triphosphate hydrolases"/>
    <property type="match status" value="1"/>
</dbReference>
<dbReference type="SUPFAM" id="SSF52540">
    <property type="entry name" value="P-loop containing nucleoside triphosphate hydrolases"/>
    <property type="match status" value="1"/>
</dbReference>
<dbReference type="GO" id="GO:0003924">
    <property type="term" value="F:GTPase activity"/>
    <property type="evidence" value="ECO:0007669"/>
    <property type="project" value="InterPro"/>
</dbReference>
<dbReference type="InterPro" id="IPR050209">
    <property type="entry name" value="Rab_GTPases_membrane_traffic"/>
</dbReference>
<comment type="similarity">
    <text evidence="1">Belongs to the small GTPase superfamily. Rab family.</text>
</comment>
<dbReference type="PROSITE" id="PS51419">
    <property type="entry name" value="RAB"/>
    <property type="match status" value="1"/>
</dbReference>
<gene>
    <name evidence="2" type="ORF">DM01DRAFT_362567</name>
</gene>
<dbReference type="SMART" id="SM00173">
    <property type="entry name" value="RAS"/>
    <property type="match status" value="1"/>
</dbReference>
<dbReference type="PRINTS" id="PR00449">
    <property type="entry name" value="RASTRNSFRMNG"/>
</dbReference>
<proteinExistence type="inferred from homology"/>